<dbReference type="Proteomes" id="UP000693738">
    <property type="component" value="Unassembled WGS sequence"/>
</dbReference>
<reference evidence="1" key="1">
    <citation type="submission" date="2021-05" db="EMBL/GenBank/DDBJ databases">
        <authorList>
            <person name="Khan N."/>
        </authorList>
    </citation>
    <scope>NUCLEOTIDE SEQUENCE</scope>
</reference>
<evidence type="ECO:0000313" key="1">
    <source>
        <dbReference type="EMBL" id="CAG7556535.1"/>
    </source>
</evidence>
<name>A0A8J2NE61_FUSEQ</name>
<proteinExistence type="predicted"/>
<dbReference type="AlphaFoldDB" id="A0A8J2NE61"/>
<accession>A0A8J2NE61</accession>
<organism evidence="1 2">
    <name type="scientific">Fusarium equiseti</name>
    <name type="common">Fusarium scirpi</name>
    <dbReference type="NCBI Taxonomy" id="61235"/>
    <lineage>
        <taxon>Eukaryota</taxon>
        <taxon>Fungi</taxon>
        <taxon>Dikarya</taxon>
        <taxon>Ascomycota</taxon>
        <taxon>Pezizomycotina</taxon>
        <taxon>Sordariomycetes</taxon>
        <taxon>Hypocreomycetidae</taxon>
        <taxon>Hypocreales</taxon>
        <taxon>Nectriaceae</taxon>
        <taxon>Fusarium</taxon>
        <taxon>Fusarium incarnatum-equiseti species complex</taxon>
    </lineage>
</organism>
<gene>
    <name evidence="1" type="ORF">FEQUK3_LOCUS2246</name>
</gene>
<evidence type="ECO:0000313" key="2">
    <source>
        <dbReference type="Proteomes" id="UP000693738"/>
    </source>
</evidence>
<dbReference type="EMBL" id="CAJSTJ010000099">
    <property type="protein sequence ID" value="CAG7556535.1"/>
    <property type="molecule type" value="Genomic_DNA"/>
</dbReference>
<sequence length="307" mass="33495">MPKAHDHFFGRHYLAQRTTGPINSLNPTKRYLIADKKSPTTESEAGKVQNAAQDNTASLRVAYVWRSRDNRKGRHALAISVDPRKHDATQGSTPSNSWDQTLRRSIIWVVNGFYSFLPVLNPSSEVSEWGGGLTAFIGATVFEFGSILLMLEAVNENERMAKIKDKLLARTDQCKKKINDKLNSITDEVIDKINHMPEEMQDSAADAYLDSMDVAAGVFSIVVTVLNDVLSKIIDILKGIFTTVINGVKTVHNVVTNAVKSIGVIFGGLSSGQSIALPSGHGSGDDKTRLITPDMVVKKTAEVSSQA</sequence>
<protein>
    <submittedName>
        <fullName evidence="1">Uncharacterized protein</fullName>
    </submittedName>
</protein>
<comment type="caution">
    <text evidence="1">The sequence shown here is derived from an EMBL/GenBank/DDBJ whole genome shotgun (WGS) entry which is preliminary data.</text>
</comment>